<evidence type="ECO:0000256" key="1">
    <source>
        <dbReference type="SAM" id="MobiDB-lite"/>
    </source>
</evidence>
<accession>X1I9J2</accession>
<feature type="non-terminal residue" evidence="2">
    <location>
        <position position="1"/>
    </location>
</feature>
<evidence type="ECO:0000313" key="2">
    <source>
        <dbReference type="EMBL" id="GAH79066.1"/>
    </source>
</evidence>
<proteinExistence type="predicted"/>
<reference evidence="2" key="1">
    <citation type="journal article" date="2014" name="Front. Microbiol.">
        <title>High frequency of phylogenetically diverse reductive dehalogenase-homologous genes in deep subseafloor sedimentary metagenomes.</title>
        <authorList>
            <person name="Kawai M."/>
            <person name="Futagami T."/>
            <person name="Toyoda A."/>
            <person name="Takaki Y."/>
            <person name="Nishi S."/>
            <person name="Hori S."/>
            <person name="Arai W."/>
            <person name="Tsubouchi T."/>
            <person name="Morono Y."/>
            <person name="Uchiyama I."/>
            <person name="Ito T."/>
            <person name="Fujiyama A."/>
            <person name="Inagaki F."/>
            <person name="Takami H."/>
        </authorList>
    </citation>
    <scope>NUCLEOTIDE SEQUENCE</scope>
    <source>
        <strain evidence="2">Expedition CK06-06</strain>
    </source>
</reference>
<protein>
    <submittedName>
        <fullName evidence="2">Uncharacterized protein</fullName>
    </submittedName>
</protein>
<sequence>VFGHADLDSLTRVLQGLLADAGKLAALGKAAWRRAHDDFGLPGMVNGFLQAISHVTGRPLALLESSPRRGELAASGPAGLRQHHRSAA</sequence>
<comment type="caution">
    <text evidence="2">The sequence shown here is derived from an EMBL/GenBank/DDBJ whole genome shotgun (WGS) entry which is preliminary data.</text>
</comment>
<gene>
    <name evidence="2" type="ORF">S03H2_59025</name>
</gene>
<organism evidence="2">
    <name type="scientific">marine sediment metagenome</name>
    <dbReference type="NCBI Taxonomy" id="412755"/>
    <lineage>
        <taxon>unclassified sequences</taxon>
        <taxon>metagenomes</taxon>
        <taxon>ecological metagenomes</taxon>
    </lineage>
</organism>
<name>X1I9J2_9ZZZZ</name>
<feature type="region of interest" description="Disordered" evidence="1">
    <location>
        <begin position="66"/>
        <end position="88"/>
    </location>
</feature>
<dbReference type="EMBL" id="BARU01037935">
    <property type="protein sequence ID" value="GAH79066.1"/>
    <property type="molecule type" value="Genomic_DNA"/>
</dbReference>
<dbReference type="AlphaFoldDB" id="X1I9J2"/>